<dbReference type="Proteomes" id="UP000699462">
    <property type="component" value="Unassembled WGS sequence"/>
</dbReference>
<evidence type="ECO:0000313" key="2">
    <source>
        <dbReference type="EMBL" id="KAF8568893.1"/>
    </source>
</evidence>
<dbReference type="GO" id="GO:0000977">
    <property type="term" value="F:RNA polymerase II transcription regulatory region sequence-specific DNA binding"/>
    <property type="evidence" value="ECO:0007669"/>
    <property type="project" value="TreeGrafter"/>
</dbReference>
<dbReference type="GO" id="GO:0006357">
    <property type="term" value="P:regulation of transcription by RNA polymerase II"/>
    <property type="evidence" value="ECO:0007669"/>
    <property type="project" value="InterPro"/>
</dbReference>
<dbReference type="InterPro" id="IPR040126">
    <property type="entry name" value="STOX1/2"/>
</dbReference>
<dbReference type="OrthoDB" id="10020110at2759"/>
<evidence type="ECO:0000313" key="3">
    <source>
        <dbReference type="Proteomes" id="UP000699462"/>
    </source>
</evidence>
<dbReference type="EMBL" id="JTDF01002349">
    <property type="protein sequence ID" value="KAF8568893.1"/>
    <property type="molecule type" value="Genomic_DNA"/>
</dbReference>
<dbReference type="GO" id="GO:0005634">
    <property type="term" value="C:nucleus"/>
    <property type="evidence" value="ECO:0007669"/>
    <property type="project" value="TreeGrafter"/>
</dbReference>
<dbReference type="PANTHER" id="PTHR22437">
    <property type="entry name" value="WINGED HELIX DOMAIN-CONTAINING PROTEIN"/>
    <property type="match status" value="1"/>
</dbReference>
<protein>
    <recommendedName>
        <fullName evidence="4">Winged helix Storkhead-box1 domain-containing protein</fullName>
    </recommendedName>
</protein>
<gene>
    <name evidence="2" type="ORF">P879_01040</name>
</gene>
<feature type="region of interest" description="Disordered" evidence="1">
    <location>
        <begin position="358"/>
        <end position="384"/>
    </location>
</feature>
<accession>A0A8T0DM41</accession>
<evidence type="ECO:0008006" key="4">
    <source>
        <dbReference type="Google" id="ProtNLM"/>
    </source>
</evidence>
<reference evidence="2 3" key="1">
    <citation type="submission" date="2019-07" db="EMBL/GenBank/DDBJ databases">
        <title>Annotation for the trematode Paragonimus westermani.</title>
        <authorList>
            <person name="Choi Y.-J."/>
        </authorList>
    </citation>
    <scope>NUCLEOTIDE SEQUENCE [LARGE SCALE GENOMIC DNA]</scope>
    <source>
        <strain evidence="2">180907_Pwestermani</strain>
    </source>
</reference>
<dbReference type="GO" id="GO:0005737">
    <property type="term" value="C:cytoplasm"/>
    <property type="evidence" value="ECO:0007669"/>
    <property type="project" value="TreeGrafter"/>
</dbReference>
<evidence type="ECO:0000256" key="1">
    <source>
        <dbReference type="SAM" id="MobiDB-lite"/>
    </source>
</evidence>
<keyword evidence="3" id="KW-1185">Reference proteome</keyword>
<proteinExistence type="predicted"/>
<feature type="compositionally biased region" description="Polar residues" evidence="1">
    <location>
        <begin position="358"/>
        <end position="373"/>
    </location>
</feature>
<comment type="caution">
    <text evidence="2">The sequence shown here is derived from an EMBL/GenBank/DDBJ whole genome shotgun (WGS) entry which is preliminary data.</text>
</comment>
<dbReference type="PANTHER" id="PTHR22437:SF0">
    <property type="entry name" value="FI21431P1"/>
    <property type="match status" value="1"/>
</dbReference>
<sequence length="396" mass="44822">MDRTSVTLLDRTLVIMLGGNDASLTITSRNLFVSFQLVNACRYWNLNLNEALISCHLIGLIHPSSLLISGPSDQLDVIKTAWIKRLLKPPTSFTIEGVGEFPAGLQARYISQQGCISLKEAICYIIFDLSAGGSAVEPESNQLRSTMKADHVHERSLIPYPNPNQLLLKPNKCDERKRKGRKFENCSERGDNWILNNSNGYQPEDQIITFEKIYSRLATWYSGGILPSQNLILNALEELTLSGYIYQTEYGYNVMTSDKVRVARWIFDQQQRHPHRRRQQCTFNRSTTQLIAKDFNQRAAGTNSSAHEIAIDGKSTSVNSLAKNPKTEITHPLSISDSRFLVSKRLYRALYSLPRSFSTHAPRTDRLSQNSLENNKKRSRDKCRSAGLVENAQVRV</sequence>
<dbReference type="AlphaFoldDB" id="A0A8T0DM41"/>
<name>A0A8T0DM41_9TREM</name>
<organism evidence="2 3">
    <name type="scientific">Paragonimus westermani</name>
    <dbReference type="NCBI Taxonomy" id="34504"/>
    <lineage>
        <taxon>Eukaryota</taxon>
        <taxon>Metazoa</taxon>
        <taxon>Spiralia</taxon>
        <taxon>Lophotrochozoa</taxon>
        <taxon>Platyhelminthes</taxon>
        <taxon>Trematoda</taxon>
        <taxon>Digenea</taxon>
        <taxon>Plagiorchiida</taxon>
        <taxon>Troglotremata</taxon>
        <taxon>Troglotrematidae</taxon>
        <taxon>Paragonimus</taxon>
    </lineage>
</organism>